<dbReference type="AlphaFoldDB" id="A0A0A9DPZ2"/>
<protein>
    <submittedName>
        <fullName evidence="1">Uncharacterized protein</fullName>
    </submittedName>
</protein>
<organism evidence="1">
    <name type="scientific">Arundo donax</name>
    <name type="common">Giant reed</name>
    <name type="synonym">Donax arundinaceus</name>
    <dbReference type="NCBI Taxonomy" id="35708"/>
    <lineage>
        <taxon>Eukaryota</taxon>
        <taxon>Viridiplantae</taxon>
        <taxon>Streptophyta</taxon>
        <taxon>Embryophyta</taxon>
        <taxon>Tracheophyta</taxon>
        <taxon>Spermatophyta</taxon>
        <taxon>Magnoliopsida</taxon>
        <taxon>Liliopsida</taxon>
        <taxon>Poales</taxon>
        <taxon>Poaceae</taxon>
        <taxon>PACMAD clade</taxon>
        <taxon>Arundinoideae</taxon>
        <taxon>Arundineae</taxon>
        <taxon>Arundo</taxon>
    </lineage>
</organism>
<sequence length="61" mass="6701">MAAGMQTQTVLLAPPSTPRMTLPMRGLWHSSTSHISLPVCRCIFLPLCAYTSLILSYTPTH</sequence>
<reference evidence="1" key="1">
    <citation type="submission" date="2014-09" db="EMBL/GenBank/DDBJ databases">
        <authorList>
            <person name="Magalhaes I.L.F."/>
            <person name="Oliveira U."/>
            <person name="Santos F.R."/>
            <person name="Vidigal T.H.D.A."/>
            <person name="Brescovit A.D."/>
            <person name="Santos A.J."/>
        </authorList>
    </citation>
    <scope>NUCLEOTIDE SEQUENCE</scope>
    <source>
        <tissue evidence="1">Shoot tissue taken approximately 20 cm above the soil surface</tissue>
    </source>
</reference>
<evidence type="ECO:0000313" key="1">
    <source>
        <dbReference type="EMBL" id="JAD88758.1"/>
    </source>
</evidence>
<reference evidence="1" key="2">
    <citation type="journal article" date="2015" name="Data Brief">
        <title>Shoot transcriptome of the giant reed, Arundo donax.</title>
        <authorList>
            <person name="Barrero R.A."/>
            <person name="Guerrero F.D."/>
            <person name="Moolhuijzen P."/>
            <person name="Goolsby J.A."/>
            <person name="Tidwell J."/>
            <person name="Bellgard S.E."/>
            <person name="Bellgard M.I."/>
        </authorList>
    </citation>
    <scope>NUCLEOTIDE SEQUENCE</scope>
    <source>
        <tissue evidence="1">Shoot tissue taken approximately 20 cm above the soil surface</tissue>
    </source>
</reference>
<accession>A0A0A9DPZ2</accession>
<dbReference type="EMBL" id="GBRH01209137">
    <property type="protein sequence ID" value="JAD88758.1"/>
    <property type="molecule type" value="Transcribed_RNA"/>
</dbReference>
<name>A0A0A9DPZ2_ARUDO</name>
<proteinExistence type="predicted"/>